<dbReference type="EMBL" id="RKQN01000008">
    <property type="protein sequence ID" value="RPE74615.1"/>
    <property type="molecule type" value="Genomic_DNA"/>
</dbReference>
<protein>
    <submittedName>
        <fullName evidence="1">P2 family phage major capsid protein</fullName>
    </submittedName>
</protein>
<comment type="caution">
    <text evidence="1">The sequence shown here is derived from an EMBL/GenBank/DDBJ whole genome shotgun (WGS) entry which is preliminary data.</text>
</comment>
<gene>
    <name evidence="1" type="ORF">EDC50_3144</name>
</gene>
<dbReference type="Pfam" id="PF05125">
    <property type="entry name" value="Phage_cap_P2"/>
    <property type="match status" value="1"/>
</dbReference>
<dbReference type="NCBIfam" id="TIGR01551">
    <property type="entry name" value="major_capsid_P2"/>
    <property type="match status" value="1"/>
</dbReference>
<evidence type="ECO:0000313" key="1">
    <source>
        <dbReference type="EMBL" id="RPE74615.1"/>
    </source>
</evidence>
<proteinExistence type="predicted"/>
<accession>A0A3N4V0F6</accession>
<dbReference type="AlphaFoldDB" id="A0A3N4V0F6"/>
<keyword evidence="2" id="KW-1185">Reference proteome</keyword>
<reference evidence="1 2" key="1">
    <citation type="submission" date="2018-11" db="EMBL/GenBank/DDBJ databases">
        <title>Genomic Encyclopedia of Type Strains, Phase IV (KMG-IV): sequencing the most valuable type-strain genomes for metagenomic binning, comparative biology and taxonomic classification.</title>
        <authorList>
            <person name="Goeker M."/>
        </authorList>
    </citation>
    <scope>NUCLEOTIDE SEQUENCE [LARGE SCALE GENOMIC DNA]</scope>
    <source>
        <strain evidence="1 2">DSM 25623</strain>
    </source>
</reference>
<dbReference type="InterPro" id="IPR006441">
    <property type="entry name" value="Phage_P2_GpN"/>
</dbReference>
<organism evidence="1 2">
    <name type="scientific">Vulcaniibacterium tengchongense</name>
    <dbReference type="NCBI Taxonomy" id="1273429"/>
    <lineage>
        <taxon>Bacteria</taxon>
        <taxon>Pseudomonadati</taxon>
        <taxon>Pseudomonadota</taxon>
        <taxon>Gammaproteobacteria</taxon>
        <taxon>Lysobacterales</taxon>
        <taxon>Lysobacteraceae</taxon>
        <taxon>Vulcaniibacterium</taxon>
    </lineage>
</organism>
<dbReference type="RefSeq" id="WP_123771451.1">
    <property type="nucleotide sequence ID" value="NZ_RKQN01000008.1"/>
</dbReference>
<name>A0A3N4V0F6_9GAMM</name>
<dbReference type="Proteomes" id="UP000269708">
    <property type="component" value="Unassembled WGS sequence"/>
</dbReference>
<dbReference type="OrthoDB" id="5464529at2"/>
<sequence>MRNDTRQQFNAFTQQVAQLNGVASTAATFAVEPSVQQRLESRIQESSEFLSQINIIGVDELKGEKLGLGVSGTIAGRTDTSAGAKREPRNVADLSGQGYECAKTDFDTAIPYALLDAWARFPNFQAILRDAIIKRQALDRLMIGFNGASVAPTTDRTRNPLLQDVNKGWLQQYREHAPERVMTGGATAGKVTIGAGGDYKNIDALVYDAVSSLIEPWFRKDPSLVVVTGRELVHDKYFPLVNKDQPATEKLATDIILSQKRAGGLPLAEVPYIPDGAILITSLKNLSIYWQRGGRRRYIKEEPESNRVANYESSNDAYVIEDYGFGCLIENVEILPEAP</sequence>
<evidence type="ECO:0000313" key="2">
    <source>
        <dbReference type="Proteomes" id="UP000269708"/>
    </source>
</evidence>